<gene>
    <name evidence="3" type="ORF">BN9_022750</name>
</gene>
<dbReference type="AlphaFoldDB" id="A0A024G4A8"/>
<evidence type="ECO:0000256" key="2">
    <source>
        <dbReference type="SAM" id="SignalP"/>
    </source>
</evidence>
<evidence type="ECO:0000313" key="4">
    <source>
        <dbReference type="Proteomes" id="UP000053237"/>
    </source>
</evidence>
<evidence type="ECO:0000313" key="3">
    <source>
        <dbReference type="EMBL" id="CCI41491.1"/>
    </source>
</evidence>
<name>A0A024G4A8_9STRA</name>
<keyword evidence="2" id="KW-0732">Signal</keyword>
<keyword evidence="4" id="KW-1185">Reference proteome</keyword>
<feature type="region of interest" description="Disordered" evidence="1">
    <location>
        <begin position="602"/>
        <end position="641"/>
    </location>
</feature>
<evidence type="ECO:0000256" key="1">
    <source>
        <dbReference type="SAM" id="MobiDB-lite"/>
    </source>
</evidence>
<proteinExistence type="predicted"/>
<dbReference type="Proteomes" id="UP000053237">
    <property type="component" value="Unassembled WGS sequence"/>
</dbReference>
<dbReference type="EMBL" id="CAIX01000020">
    <property type="protein sequence ID" value="CCI41491.1"/>
    <property type="molecule type" value="Genomic_DNA"/>
</dbReference>
<protein>
    <submittedName>
        <fullName evidence="3">Uncharacterized protein</fullName>
    </submittedName>
</protein>
<dbReference type="InParanoid" id="A0A024G4A8"/>
<feature type="signal peptide" evidence="2">
    <location>
        <begin position="1"/>
        <end position="24"/>
    </location>
</feature>
<accession>A0A024G4A8</accession>
<sequence>MHYPRLTWTILLWLSSYLFHHVSPVLQQAGMKLFYLEENNLEECTHCLLYGIGATRLIPTSLIPAEDARDSNVVEYKAIGSQFFFASASNFCQGRNMCINVETHNIHNIDEKGADLSSMPEKVSEITKKKKVCLIKSKASMNVLCAICLEEASGTQYFGQFHLLSYLRHKSSALLVMFSERTEQDIAKSCDTHCGTRFVSLKSPHCGHILTKLLQASDALPHSHWPYEGVQKITDSTGAPDYSITKSMLQNHYCLTTQKAKAEFDKCQSCLVRQIGGLIVADKTARLKGANDLHHIIHLFGRFGKKDKVTTECQHIACGKIIFKERDDPACLIQFHDIFVKPQEMKQITARKLIHWEKHSPEPTSPAVASECIWASKSEEGWICQSCLKRYSPKVMKLSEHATLATITSYTLKSSAAQCVDDSDCDQVVFVPFPICNYEILLQEEPAANDAHRRNILSGSISPDTQFQKTQLWESLHKNPDLESIYSQDTRIPKRTRVNPVGFDLNIPASMMELEQVAVVHWRSEEPWKCLECLAMKESVIMISIERSYAWVIDHYENLYRKGWKCPNCQIQKKAFSLSLDVRSMRSLSPIEIRNLYSPGQLKTKSKRGTSGNLPVANPEAHDTSVFLDGKQPNAENHSNQ</sequence>
<feature type="chain" id="PRO_5001529451" evidence="2">
    <location>
        <begin position="25"/>
        <end position="641"/>
    </location>
</feature>
<reference evidence="3 4" key="1">
    <citation type="submission" date="2012-05" db="EMBL/GenBank/DDBJ databases">
        <title>Recombination and specialization in a pathogen metapopulation.</title>
        <authorList>
            <person name="Gardiner A."/>
            <person name="Kemen E."/>
            <person name="Schultz-Larsen T."/>
            <person name="MacLean D."/>
            <person name="Van Oosterhout C."/>
            <person name="Jones J.D.G."/>
        </authorList>
    </citation>
    <scope>NUCLEOTIDE SEQUENCE [LARGE SCALE GENOMIC DNA]</scope>
    <source>
        <strain evidence="3 4">Ac Nc2</strain>
    </source>
</reference>
<comment type="caution">
    <text evidence="3">The sequence shown here is derived from an EMBL/GenBank/DDBJ whole genome shotgun (WGS) entry which is preliminary data.</text>
</comment>
<organism evidence="3 4">
    <name type="scientific">Albugo candida</name>
    <dbReference type="NCBI Taxonomy" id="65357"/>
    <lineage>
        <taxon>Eukaryota</taxon>
        <taxon>Sar</taxon>
        <taxon>Stramenopiles</taxon>
        <taxon>Oomycota</taxon>
        <taxon>Peronosporomycetes</taxon>
        <taxon>Albuginales</taxon>
        <taxon>Albuginaceae</taxon>
        <taxon>Albugo</taxon>
    </lineage>
</organism>